<gene>
    <name evidence="1" type="ORF">FEZ48_06175</name>
</gene>
<dbReference type="AlphaFoldDB" id="A0A5R9C3Y5"/>
<evidence type="ECO:0008006" key="3">
    <source>
        <dbReference type="Google" id="ProtNLM"/>
    </source>
</evidence>
<name>A0A5R9C3Y5_9LACT</name>
<evidence type="ECO:0000313" key="1">
    <source>
        <dbReference type="EMBL" id="TLQ07565.1"/>
    </source>
</evidence>
<evidence type="ECO:0000313" key="2">
    <source>
        <dbReference type="Proteomes" id="UP000307201"/>
    </source>
</evidence>
<reference evidence="1 2" key="1">
    <citation type="submission" date="2019-05" db="EMBL/GenBank/DDBJ databases">
        <title>The metagenome of a microbial culture collection derived from dairy environment covers the genomic content of the human microbiome.</title>
        <authorList>
            <person name="Roder T."/>
            <person name="Wuthrich D."/>
            <person name="Sattari Z."/>
            <person name="Von Ah U."/>
            <person name="Bar C."/>
            <person name="Ronchi F."/>
            <person name="Macpherson A.J."/>
            <person name="Ganal-Vonarburg S.C."/>
            <person name="Bruggmann R."/>
            <person name="Vergeres G."/>
        </authorList>
    </citation>
    <scope>NUCLEOTIDE SEQUENCE [LARGE SCALE GENOMIC DNA]</scope>
    <source>
        <strain evidence="1 2">FAM 24235</strain>
    </source>
</reference>
<dbReference type="RefSeq" id="WP_138471649.1">
    <property type="nucleotide sequence ID" value="NZ_VBTE01000015.1"/>
</dbReference>
<accession>A0A5R9C3Y5</accession>
<protein>
    <recommendedName>
        <fullName evidence="3">Head-tail adaptor protein</fullName>
    </recommendedName>
</protein>
<organism evidence="1 2">
    <name type="scientific">Marinilactibacillus psychrotolerans</name>
    <dbReference type="NCBI Taxonomy" id="191770"/>
    <lineage>
        <taxon>Bacteria</taxon>
        <taxon>Bacillati</taxon>
        <taxon>Bacillota</taxon>
        <taxon>Bacilli</taxon>
        <taxon>Lactobacillales</taxon>
        <taxon>Carnobacteriaceae</taxon>
        <taxon>Marinilactibacillus</taxon>
    </lineage>
</organism>
<dbReference type="EMBL" id="VBTE01000015">
    <property type="protein sequence ID" value="TLQ07565.1"/>
    <property type="molecule type" value="Genomic_DNA"/>
</dbReference>
<dbReference type="OrthoDB" id="2085445at2"/>
<comment type="caution">
    <text evidence="1">The sequence shown here is derived from an EMBL/GenBank/DDBJ whole genome shotgun (WGS) entry which is preliminary data.</text>
</comment>
<dbReference type="Proteomes" id="UP000307201">
    <property type="component" value="Unassembled WGS sequence"/>
</dbReference>
<proteinExistence type="predicted"/>
<sequence>MRLFPLFLYANSQTGEDALDNPITELVVVGESEGIFSTWTDKEVALDKRNVTVNNRKILTRAKKLDIAQSSKVLFEGLYHTITEVKGNDYDRWRLIIVNRYGSETL</sequence>